<feature type="non-terminal residue" evidence="1">
    <location>
        <position position="162"/>
    </location>
</feature>
<name>X1C7G6_9ZZZZ</name>
<comment type="caution">
    <text evidence="1">The sequence shown here is derived from an EMBL/GenBank/DDBJ whole genome shotgun (WGS) entry which is preliminary data.</text>
</comment>
<sequence>MIHDWGDVFRADQKPSPEEFEYSYRKNFKIGIPKVGKIYPAFHLPFDRVKPGVSHVINGKMNVNDVLKLAKEWKVTLTEFLTAVYIDVLQEILHNLPRRQFRRLKRPIRIMVPINARNIIPSKTMRNFTTFISPGIDPRQGKFTFEEIIELVHHYKNLHLTE</sequence>
<evidence type="ECO:0000313" key="1">
    <source>
        <dbReference type="EMBL" id="GAG89252.1"/>
    </source>
</evidence>
<dbReference type="AlphaFoldDB" id="X1C7G6"/>
<organism evidence="1">
    <name type="scientific">marine sediment metagenome</name>
    <dbReference type="NCBI Taxonomy" id="412755"/>
    <lineage>
        <taxon>unclassified sequences</taxon>
        <taxon>metagenomes</taxon>
        <taxon>ecological metagenomes</taxon>
    </lineage>
</organism>
<proteinExistence type="predicted"/>
<protein>
    <submittedName>
        <fullName evidence="1">Uncharacterized protein</fullName>
    </submittedName>
</protein>
<gene>
    <name evidence="1" type="ORF">S01H4_27131</name>
</gene>
<accession>X1C7G6</accession>
<dbReference type="EMBL" id="BART01013196">
    <property type="protein sequence ID" value="GAG89252.1"/>
    <property type="molecule type" value="Genomic_DNA"/>
</dbReference>
<reference evidence="1" key="1">
    <citation type="journal article" date="2014" name="Front. Microbiol.">
        <title>High frequency of phylogenetically diverse reductive dehalogenase-homologous genes in deep subseafloor sedimentary metagenomes.</title>
        <authorList>
            <person name="Kawai M."/>
            <person name="Futagami T."/>
            <person name="Toyoda A."/>
            <person name="Takaki Y."/>
            <person name="Nishi S."/>
            <person name="Hori S."/>
            <person name="Arai W."/>
            <person name="Tsubouchi T."/>
            <person name="Morono Y."/>
            <person name="Uchiyama I."/>
            <person name="Ito T."/>
            <person name="Fujiyama A."/>
            <person name="Inagaki F."/>
            <person name="Takami H."/>
        </authorList>
    </citation>
    <scope>NUCLEOTIDE SEQUENCE</scope>
    <source>
        <strain evidence="1">Expedition CK06-06</strain>
    </source>
</reference>